<dbReference type="Proteomes" id="UP000612361">
    <property type="component" value="Unassembled WGS sequence"/>
</dbReference>
<dbReference type="AlphaFoldDB" id="A0A923I913"/>
<dbReference type="RefSeq" id="WP_186881332.1">
    <property type="nucleotide sequence ID" value="NZ_JACOGG010000009.1"/>
</dbReference>
<dbReference type="EMBL" id="JACOGG010000009">
    <property type="protein sequence ID" value="MBC3935773.1"/>
    <property type="molecule type" value="Genomic_DNA"/>
</dbReference>
<accession>A0A923I913</accession>
<reference evidence="1" key="1">
    <citation type="submission" date="2020-08" db="EMBL/GenBank/DDBJ databases">
        <title>Novel species isolated from subtropical streams in China.</title>
        <authorList>
            <person name="Lu H."/>
        </authorList>
    </citation>
    <scope>NUCLEOTIDE SEQUENCE</scope>
    <source>
        <strain evidence="1">CY7W</strain>
    </source>
</reference>
<gene>
    <name evidence="1" type="ORF">H8K47_10415</name>
</gene>
<proteinExistence type="predicted"/>
<comment type="caution">
    <text evidence="1">The sequence shown here is derived from an EMBL/GenBank/DDBJ whole genome shotgun (WGS) entry which is preliminary data.</text>
</comment>
<evidence type="ECO:0000313" key="1">
    <source>
        <dbReference type="EMBL" id="MBC3935773.1"/>
    </source>
</evidence>
<sequence length="144" mass="15774">MKSHFLRNTLLAITLFCASVGLALPWGLYYYGLRELSAMPQPSSTLLSQEQQAAQWAQAGFQMPADEVQLNPVSYLFSATGQDAPPAVTSFAWRIASAHLSQQLPQAGVWQKTLSGSALTIWITRHWTQAQIVSTAAQLGTKRP</sequence>
<keyword evidence="2" id="KW-1185">Reference proteome</keyword>
<protein>
    <submittedName>
        <fullName evidence="1">Uncharacterized protein</fullName>
    </submittedName>
</protein>
<evidence type="ECO:0000313" key="2">
    <source>
        <dbReference type="Proteomes" id="UP000612361"/>
    </source>
</evidence>
<organism evidence="1 2">
    <name type="scientific">Undibacterium rugosum</name>
    <dbReference type="NCBI Taxonomy" id="2762291"/>
    <lineage>
        <taxon>Bacteria</taxon>
        <taxon>Pseudomonadati</taxon>
        <taxon>Pseudomonadota</taxon>
        <taxon>Betaproteobacteria</taxon>
        <taxon>Burkholderiales</taxon>
        <taxon>Oxalobacteraceae</taxon>
        <taxon>Undibacterium</taxon>
    </lineage>
</organism>
<name>A0A923I913_9BURK</name>